<protein>
    <submittedName>
        <fullName evidence="7">Uncharacterized protein</fullName>
    </submittedName>
</protein>
<dbReference type="PANTHER" id="PTHR11654">
    <property type="entry name" value="OLIGOPEPTIDE TRANSPORTER-RELATED"/>
    <property type="match status" value="1"/>
</dbReference>
<evidence type="ECO:0000313" key="7">
    <source>
        <dbReference type="EnsemblPlants" id="Kaladp0863s0016.1.v1.1"/>
    </source>
</evidence>
<feature type="transmembrane region" description="Helical" evidence="6">
    <location>
        <begin position="354"/>
        <end position="374"/>
    </location>
</feature>
<keyword evidence="8" id="KW-1185">Reference proteome</keyword>
<keyword evidence="4 6" id="KW-1133">Transmembrane helix</keyword>
<dbReference type="InterPro" id="IPR018456">
    <property type="entry name" value="PTR2_symporter_CS"/>
</dbReference>
<dbReference type="EnsemblPlants" id="Kaladp0863s0016.1.v1.1">
    <property type="protein sequence ID" value="Kaladp0863s0016.1.v1.1"/>
    <property type="gene ID" value="Kaladp0863s0016.v1.1"/>
</dbReference>
<dbReference type="GO" id="GO:0016020">
    <property type="term" value="C:membrane"/>
    <property type="evidence" value="ECO:0007669"/>
    <property type="project" value="UniProtKB-SubCell"/>
</dbReference>
<feature type="transmembrane region" description="Helical" evidence="6">
    <location>
        <begin position="85"/>
        <end position="108"/>
    </location>
</feature>
<evidence type="ECO:0000256" key="1">
    <source>
        <dbReference type="ARBA" id="ARBA00004141"/>
    </source>
</evidence>
<comment type="subcellular location">
    <subcellularLocation>
        <location evidence="1">Membrane</location>
        <topology evidence="1">Multi-pass membrane protein</topology>
    </subcellularLocation>
</comment>
<keyword evidence="5 6" id="KW-0472">Membrane</keyword>
<sequence>MSDQEQQQQQVRRKGGLITMPFIIANEAFEKVSSYGLLPNMILYLMEEYGMTLAEGTQVIFLWSAATNFTPLVGALVADSYLGRFLTIAIGSIISLLGMILLWLTAMIPQLRASSPPQLAFLYFSYSLMSIGAGGIRACSPGFGADQLDDKRDDSSNTRLLESYFNWYYVAASAAVLVSLTVIVYIQDELGWKIGFAVPAALMFLSASMFIVASSLYVKHEASTNLLASFAQVIVASCRKWNAPFPSPSTSEQYYHHEKEAGFLVPTSVPTNKSRFLNKACTIMSYEEEVSSDGSAVNPWRTCTVEQVEQLKSLIRIIPMWSTSIMMSVNTSQSTFLLVQAEAMDRHLTQSIEIPAGSFNMFLVISMIVWLPIYDRAIIPLVSKILGRPVRLGVKLRMGIGLFFCALSMVVAGVVEHVRRDLAVDTIMLVNNSKAAATMSAMWLIPQCVLQGVGEAFNVVGQLEFYYSEFPTSMVSLASALYWLGMAVANLLDSAIVSMVDEITSRNGGTSWVTTDINEGHLDWYYWLLASLGLANVLYFAVCSVSYGPCSREVVKTEESEMIVDEEEISMLLGHTHVH</sequence>
<evidence type="ECO:0000313" key="8">
    <source>
        <dbReference type="Proteomes" id="UP000594263"/>
    </source>
</evidence>
<dbReference type="Gramene" id="Kaladp0863s0016.1.v1.1">
    <property type="protein sequence ID" value="Kaladp0863s0016.1.v1.1"/>
    <property type="gene ID" value="Kaladp0863s0016.v1.1"/>
</dbReference>
<feature type="transmembrane region" description="Helical" evidence="6">
    <location>
        <begin position="192"/>
        <end position="218"/>
    </location>
</feature>
<dbReference type="InterPro" id="IPR036259">
    <property type="entry name" value="MFS_trans_sf"/>
</dbReference>
<proteinExistence type="inferred from homology"/>
<feature type="transmembrane region" description="Helical" evidence="6">
    <location>
        <begin position="165"/>
        <end position="186"/>
    </location>
</feature>
<evidence type="ECO:0000256" key="3">
    <source>
        <dbReference type="ARBA" id="ARBA00022692"/>
    </source>
</evidence>
<feature type="transmembrane region" description="Helical" evidence="6">
    <location>
        <begin position="120"/>
        <end position="144"/>
    </location>
</feature>
<feature type="transmembrane region" description="Helical" evidence="6">
    <location>
        <begin position="60"/>
        <end position="78"/>
    </location>
</feature>
<dbReference type="SUPFAM" id="SSF103473">
    <property type="entry name" value="MFS general substrate transporter"/>
    <property type="match status" value="1"/>
</dbReference>
<dbReference type="GO" id="GO:0006857">
    <property type="term" value="P:oligopeptide transport"/>
    <property type="evidence" value="ECO:0007669"/>
    <property type="project" value="InterPro"/>
</dbReference>
<dbReference type="PROSITE" id="PS01022">
    <property type="entry name" value="PTR2_1"/>
    <property type="match status" value="1"/>
</dbReference>
<keyword evidence="3 6" id="KW-0812">Transmembrane</keyword>
<evidence type="ECO:0000256" key="5">
    <source>
        <dbReference type="ARBA" id="ARBA00023136"/>
    </source>
</evidence>
<feature type="transmembrane region" description="Helical" evidence="6">
    <location>
        <begin position="480"/>
        <end position="500"/>
    </location>
</feature>
<dbReference type="CDD" id="cd17416">
    <property type="entry name" value="MFS_NPF1_2"/>
    <property type="match status" value="1"/>
</dbReference>
<accession>A0A7N0VHI3</accession>
<dbReference type="Proteomes" id="UP000594263">
    <property type="component" value="Unplaced"/>
</dbReference>
<evidence type="ECO:0000256" key="2">
    <source>
        <dbReference type="ARBA" id="ARBA00005982"/>
    </source>
</evidence>
<evidence type="ECO:0000256" key="6">
    <source>
        <dbReference type="SAM" id="Phobius"/>
    </source>
</evidence>
<reference evidence="7" key="1">
    <citation type="submission" date="2021-01" db="UniProtKB">
        <authorList>
            <consortium name="EnsemblPlants"/>
        </authorList>
    </citation>
    <scope>IDENTIFICATION</scope>
</reference>
<dbReference type="GO" id="GO:0022857">
    <property type="term" value="F:transmembrane transporter activity"/>
    <property type="evidence" value="ECO:0007669"/>
    <property type="project" value="InterPro"/>
</dbReference>
<dbReference type="InterPro" id="IPR000109">
    <property type="entry name" value="POT_fam"/>
</dbReference>
<feature type="transmembrane region" description="Helical" evidence="6">
    <location>
        <begin position="394"/>
        <end position="415"/>
    </location>
</feature>
<comment type="similarity">
    <text evidence="2">Belongs to the major facilitator superfamily. Proton-dependent oligopeptide transporter (POT/PTR) (TC 2.A.17) family.</text>
</comment>
<name>A0A7N0VHI3_KALFE</name>
<dbReference type="Gene3D" id="1.20.1250.20">
    <property type="entry name" value="MFS general substrate transporter like domains"/>
    <property type="match status" value="1"/>
</dbReference>
<dbReference type="AlphaFoldDB" id="A0A7N0VHI3"/>
<dbReference type="Pfam" id="PF00854">
    <property type="entry name" value="PTR2"/>
    <property type="match status" value="1"/>
</dbReference>
<feature type="transmembrane region" description="Helical" evidence="6">
    <location>
        <begin position="524"/>
        <end position="547"/>
    </location>
</feature>
<evidence type="ECO:0000256" key="4">
    <source>
        <dbReference type="ARBA" id="ARBA00022989"/>
    </source>
</evidence>
<organism evidence="7 8">
    <name type="scientific">Kalanchoe fedtschenkoi</name>
    <name type="common">Lavender scallops</name>
    <name type="synonym">South American air plant</name>
    <dbReference type="NCBI Taxonomy" id="63787"/>
    <lineage>
        <taxon>Eukaryota</taxon>
        <taxon>Viridiplantae</taxon>
        <taxon>Streptophyta</taxon>
        <taxon>Embryophyta</taxon>
        <taxon>Tracheophyta</taxon>
        <taxon>Spermatophyta</taxon>
        <taxon>Magnoliopsida</taxon>
        <taxon>eudicotyledons</taxon>
        <taxon>Gunneridae</taxon>
        <taxon>Pentapetalae</taxon>
        <taxon>Saxifragales</taxon>
        <taxon>Crassulaceae</taxon>
        <taxon>Kalanchoe</taxon>
    </lineage>
</organism>